<dbReference type="CDD" id="cd00084">
    <property type="entry name" value="HMG-box_SF"/>
    <property type="match status" value="1"/>
</dbReference>
<evidence type="ECO:0000313" key="2">
    <source>
        <dbReference type="EMBL" id="JAQ12381.1"/>
    </source>
</evidence>
<dbReference type="GO" id="GO:0005634">
    <property type="term" value="C:nucleus"/>
    <property type="evidence" value="ECO:0007669"/>
    <property type="project" value="UniProtKB-ARBA"/>
</dbReference>
<organism evidence="1">
    <name type="scientific">Lygus hesperus</name>
    <name type="common">Western plant bug</name>
    <dbReference type="NCBI Taxonomy" id="30085"/>
    <lineage>
        <taxon>Eukaryota</taxon>
        <taxon>Metazoa</taxon>
        <taxon>Ecdysozoa</taxon>
        <taxon>Arthropoda</taxon>
        <taxon>Hexapoda</taxon>
        <taxon>Insecta</taxon>
        <taxon>Pterygota</taxon>
        <taxon>Neoptera</taxon>
        <taxon>Paraneoptera</taxon>
        <taxon>Hemiptera</taxon>
        <taxon>Heteroptera</taxon>
        <taxon>Panheteroptera</taxon>
        <taxon>Cimicomorpha</taxon>
        <taxon>Miridae</taxon>
        <taxon>Mirini</taxon>
        <taxon>Lygus</taxon>
    </lineage>
</organism>
<protein>
    <submittedName>
        <fullName evidence="1">HMG1/2-like protein</fullName>
    </submittedName>
</protein>
<reference evidence="1" key="1">
    <citation type="journal article" date="2014" name="PLoS ONE">
        <title>Transcriptome-Based Identification of ABC Transporters in the Western Tarnished Plant Bug Lygus hesperus.</title>
        <authorList>
            <person name="Hull J.J."/>
            <person name="Chaney K."/>
            <person name="Geib S.M."/>
            <person name="Fabrick J.A."/>
            <person name="Brent C.S."/>
            <person name="Walsh D."/>
            <person name="Lavine L.C."/>
        </authorList>
    </citation>
    <scope>NUCLEOTIDE SEQUENCE</scope>
</reference>
<reference evidence="1" key="2">
    <citation type="submission" date="2014-07" db="EMBL/GenBank/DDBJ databases">
        <authorList>
            <person name="Hull J."/>
        </authorList>
    </citation>
    <scope>NUCLEOTIDE SEQUENCE</scope>
</reference>
<proteinExistence type="predicted"/>
<dbReference type="SUPFAM" id="SSF47095">
    <property type="entry name" value="HMG-box"/>
    <property type="match status" value="1"/>
</dbReference>
<reference evidence="2" key="3">
    <citation type="journal article" date="2016" name="Gigascience">
        <title>De novo construction of an expanded transcriptome assembly for the western tarnished plant bug, Lygus hesperus.</title>
        <authorList>
            <person name="Tassone E.E."/>
            <person name="Geib S.M."/>
            <person name="Hall B."/>
            <person name="Fabrick J.A."/>
            <person name="Brent C.S."/>
            <person name="Hull J.J."/>
        </authorList>
    </citation>
    <scope>NUCLEOTIDE SEQUENCE</scope>
</reference>
<dbReference type="Gene3D" id="1.10.30.10">
    <property type="entry name" value="High mobility group box domain"/>
    <property type="match status" value="1"/>
</dbReference>
<sequence>MKERREHYKQLSKNGDLHTTINAAMGEEWQRLTDEERAKYLLIFQQENQEFLHRITKLGIPPAAKLVWEAPPDGRDVLLVYENSHDTDLGEGHTLRNRNAVNSCRDDNQSVMV</sequence>
<gene>
    <name evidence="1" type="primary">HMGL</name>
    <name evidence="1" type="ORF">CM83_3597</name>
    <name evidence="2" type="ORF">g.70497</name>
</gene>
<dbReference type="EMBL" id="GDHC01006248">
    <property type="protein sequence ID" value="JAQ12381.1"/>
    <property type="molecule type" value="Transcribed_RNA"/>
</dbReference>
<accession>A0A0A9XBR2</accession>
<dbReference type="InterPro" id="IPR036910">
    <property type="entry name" value="HMG_box_dom_sf"/>
</dbReference>
<dbReference type="AlphaFoldDB" id="A0A0A9XBR2"/>
<dbReference type="EMBL" id="GBHO01027351">
    <property type="protein sequence ID" value="JAG16253.1"/>
    <property type="molecule type" value="Transcribed_RNA"/>
</dbReference>
<evidence type="ECO:0000313" key="1">
    <source>
        <dbReference type="EMBL" id="JAG16253.1"/>
    </source>
</evidence>
<name>A0A0A9XBR2_LYGHE</name>